<gene>
    <name evidence="1" type="primary">ABCB1</name>
    <name evidence="1" type="ORF">EV182_007486</name>
</gene>
<accession>A0ACC1HN23</accession>
<proteinExistence type="predicted"/>
<name>A0ACC1HN23_9FUNG</name>
<keyword evidence="2" id="KW-1185">Reference proteome</keyword>
<reference evidence="1" key="1">
    <citation type="submission" date="2022-06" db="EMBL/GenBank/DDBJ databases">
        <title>Phylogenomic reconstructions and comparative analyses of Kickxellomycotina fungi.</title>
        <authorList>
            <person name="Reynolds N.K."/>
            <person name="Stajich J.E."/>
            <person name="Barry K."/>
            <person name="Grigoriev I.V."/>
            <person name="Crous P."/>
            <person name="Smith M.E."/>
        </authorList>
    </citation>
    <scope>NUCLEOTIDE SEQUENCE</scope>
    <source>
        <strain evidence="1">RSA 2271</strain>
    </source>
</reference>
<feature type="non-terminal residue" evidence="1">
    <location>
        <position position="276"/>
    </location>
</feature>
<evidence type="ECO:0000313" key="2">
    <source>
        <dbReference type="Proteomes" id="UP001145114"/>
    </source>
</evidence>
<sequence length="276" mass="30595">MLPDGYDTLVGESGALLSGGQKQRIAIARALVRNPSILLLDEATSALDTESERLVQDALDRLSQNRTTISIAHRLSTIRNADRICVIRDGVVLESGSHNELITQGGEYAAMVKAQELRQQVREKVDDVAEDDDKDAIDRLVAEEISLAKGGTIARRTSTHQTFKSGAMSIKEIGLNKLIVTTPEGTREVSFVKLTKLYWRNRDRLVMFIPGFFFAVIEGAMFPLFALVFSKLMIAFSLTDHDEFRHETRKYSLLYLVYAGAAFVALGGRIPMFGIA</sequence>
<comment type="caution">
    <text evidence="1">The sequence shown here is derived from an EMBL/GenBank/DDBJ whole genome shotgun (WGS) entry which is preliminary data.</text>
</comment>
<dbReference type="EMBL" id="JAMZIH010003484">
    <property type="protein sequence ID" value="KAJ1676795.1"/>
    <property type="molecule type" value="Genomic_DNA"/>
</dbReference>
<organism evidence="1 2">
    <name type="scientific">Spiromyces aspiralis</name>
    <dbReference type="NCBI Taxonomy" id="68401"/>
    <lineage>
        <taxon>Eukaryota</taxon>
        <taxon>Fungi</taxon>
        <taxon>Fungi incertae sedis</taxon>
        <taxon>Zoopagomycota</taxon>
        <taxon>Kickxellomycotina</taxon>
        <taxon>Kickxellomycetes</taxon>
        <taxon>Kickxellales</taxon>
        <taxon>Kickxellaceae</taxon>
        <taxon>Spiromyces</taxon>
    </lineage>
</organism>
<protein>
    <submittedName>
        <fullName evidence="1">Multidrug resistance protein 1</fullName>
    </submittedName>
</protein>
<evidence type="ECO:0000313" key="1">
    <source>
        <dbReference type="EMBL" id="KAJ1676795.1"/>
    </source>
</evidence>
<dbReference type="Proteomes" id="UP001145114">
    <property type="component" value="Unassembled WGS sequence"/>
</dbReference>